<keyword evidence="3" id="KW-1185">Reference proteome</keyword>
<evidence type="ECO:0000313" key="2">
    <source>
        <dbReference type="EMBL" id="SFK20361.1"/>
    </source>
</evidence>
<accession>A0A1I3XMV4</accession>
<gene>
    <name evidence="2" type="ORF">SAMN05192579_10144</name>
</gene>
<keyword evidence="1" id="KW-0812">Transmembrane</keyword>
<name>A0A1I3XMV4_9GAMM</name>
<feature type="transmembrane region" description="Helical" evidence="1">
    <location>
        <begin position="121"/>
        <end position="141"/>
    </location>
</feature>
<feature type="transmembrane region" description="Helical" evidence="1">
    <location>
        <begin position="209"/>
        <end position="229"/>
    </location>
</feature>
<organism evidence="2 3">
    <name type="scientific">Rhodanobacter glycinis</name>
    <dbReference type="NCBI Taxonomy" id="582702"/>
    <lineage>
        <taxon>Bacteria</taxon>
        <taxon>Pseudomonadati</taxon>
        <taxon>Pseudomonadota</taxon>
        <taxon>Gammaproteobacteria</taxon>
        <taxon>Lysobacterales</taxon>
        <taxon>Rhodanobacteraceae</taxon>
        <taxon>Rhodanobacter</taxon>
    </lineage>
</organism>
<feature type="transmembrane region" description="Helical" evidence="1">
    <location>
        <begin position="54"/>
        <end position="75"/>
    </location>
</feature>
<evidence type="ECO:0000256" key="1">
    <source>
        <dbReference type="SAM" id="Phobius"/>
    </source>
</evidence>
<dbReference type="Pfam" id="PF07077">
    <property type="entry name" value="DUF1345"/>
    <property type="match status" value="1"/>
</dbReference>
<dbReference type="EMBL" id="FOSR01000001">
    <property type="protein sequence ID" value="SFK20361.1"/>
    <property type="molecule type" value="Genomic_DNA"/>
</dbReference>
<dbReference type="InterPro" id="IPR009781">
    <property type="entry name" value="DUF1345"/>
</dbReference>
<dbReference type="RefSeq" id="WP_092700285.1">
    <property type="nucleotide sequence ID" value="NZ_FOSR01000001.1"/>
</dbReference>
<feature type="transmembrane region" description="Helical" evidence="1">
    <location>
        <begin position="31"/>
        <end position="47"/>
    </location>
</feature>
<proteinExistence type="predicted"/>
<sequence>MTEPPESTPVEDAATHRRWHPLRYIRVRPRLMTSTVIFVVVGTLLALGGTRTSLAMLLAFDVGALLYLIALARMFTRSNHGHLARQARLQDTGRHATLAVAVLVSMVVLVALATELHAAKAGGVAAIGVAAGSVILSWLFMNTTFALHYAHSFYGEDDSRAGGLEFPSTPKPDYWDFVYFSFVIGMCFQTSDVTVSGRHMRRLTLMHSVVAFFFNVFILAISVSVVGGLG</sequence>
<protein>
    <submittedName>
        <fullName evidence="2">Uncharacterized membrane protein</fullName>
    </submittedName>
</protein>
<evidence type="ECO:0000313" key="3">
    <source>
        <dbReference type="Proteomes" id="UP000198725"/>
    </source>
</evidence>
<keyword evidence="1" id="KW-0472">Membrane</keyword>
<keyword evidence="1" id="KW-1133">Transmembrane helix</keyword>
<dbReference type="Proteomes" id="UP000198725">
    <property type="component" value="Unassembled WGS sequence"/>
</dbReference>
<feature type="transmembrane region" description="Helical" evidence="1">
    <location>
        <begin position="95"/>
        <end position="114"/>
    </location>
</feature>
<dbReference type="AlphaFoldDB" id="A0A1I3XMV4"/>
<reference evidence="3" key="1">
    <citation type="submission" date="2016-10" db="EMBL/GenBank/DDBJ databases">
        <authorList>
            <person name="Varghese N."/>
            <person name="Submissions S."/>
        </authorList>
    </citation>
    <scope>NUCLEOTIDE SEQUENCE [LARGE SCALE GENOMIC DNA]</scope>
    <source>
        <strain evidence="3">MO64</strain>
    </source>
</reference>